<proteinExistence type="predicted"/>
<accession>A0A0Q0AW41</accession>
<evidence type="ECO:0000313" key="1">
    <source>
        <dbReference type="EMBL" id="KPY38159.1"/>
    </source>
</evidence>
<dbReference type="EMBL" id="LJRC01000102">
    <property type="protein sequence ID" value="KPY38159.1"/>
    <property type="molecule type" value="Genomic_DNA"/>
</dbReference>
<organism evidence="1 2">
    <name type="scientific">Pseudomonas syringae pv. primulae</name>
    <dbReference type="NCBI Taxonomy" id="251707"/>
    <lineage>
        <taxon>Bacteria</taxon>
        <taxon>Pseudomonadati</taxon>
        <taxon>Pseudomonadota</taxon>
        <taxon>Gammaproteobacteria</taxon>
        <taxon>Pseudomonadales</taxon>
        <taxon>Pseudomonadaceae</taxon>
        <taxon>Pseudomonas</taxon>
    </lineage>
</organism>
<protein>
    <submittedName>
        <fullName evidence="1">Transposase</fullName>
    </submittedName>
</protein>
<evidence type="ECO:0000313" key="2">
    <source>
        <dbReference type="Proteomes" id="UP000050562"/>
    </source>
</evidence>
<reference evidence="1 2" key="1">
    <citation type="submission" date="2015-09" db="EMBL/GenBank/DDBJ databases">
        <title>Genome announcement of multiple Pseudomonas syringae strains.</title>
        <authorList>
            <person name="Thakur S."/>
            <person name="Wang P.W."/>
            <person name="Gong Y."/>
            <person name="Weir B.S."/>
            <person name="Guttman D.S."/>
        </authorList>
    </citation>
    <scope>NUCLEOTIDE SEQUENCE [LARGE SCALE GENOMIC DNA]</scope>
    <source>
        <strain evidence="1 2">ICMP3956</strain>
    </source>
</reference>
<dbReference type="AlphaFoldDB" id="A0A0Q0AW41"/>
<comment type="caution">
    <text evidence="1">The sequence shown here is derived from an EMBL/GenBank/DDBJ whole genome shotgun (WGS) entry which is preliminary data.</text>
</comment>
<gene>
    <name evidence="1" type="ORF">ALO52_200236</name>
</gene>
<dbReference type="PATRIC" id="fig|251707.3.peg.31"/>
<name>A0A0Q0AW41_9PSED</name>
<dbReference type="Proteomes" id="UP000050562">
    <property type="component" value="Unassembled WGS sequence"/>
</dbReference>
<sequence length="125" mass="14596">MTFFLLKQSNIFCTVISQAVVDICGRDRKGRQFFLKVGQEIRLLTRSAISRHLRVLSGTRKLEPVALIQLKEMLLNGSLMKLVMAYECELYISRLQERLLLHFLMMLQFHLTNQSSRIYVCGSYH</sequence>